<sequence length="391" mass="42794">MAKRILSVKVDQSEVVSVDTIKTNPFKSGAMPEMSGIVKGVAAGDQAQTILELREKLLASEKNPQAEKSRVVDDILAGRLAISIHPDWLIDQVGSDRDNPLGSSGTAESDFARLADDIDLNGQMQPIRVRVSADTSDIREALYILAAQTAEGSTNTSQKPPGELVDRLFLQSGRRRTAACRQKNKRVMAFVSADTTEGSSEEATDLLERFRENELRSDLSGWEKLKSIAQIKNAMPELSQQDLSNKLGIGRGDISVAVSAVELENELEGFYGAKFRENGIRWFRQSIPTVKVWVKDGRPEEGVSTDTLEKPASIKKKVDKDFHVFEPHTLKARRRGNKIELSSGYTLSLGADGVTFSVTNASTGEFASKEGVADLMKILTSALKNSKIQVD</sequence>
<organism evidence="1 2">
    <name type="scientific">Falsihalocynthiibacter arcticus</name>
    <dbReference type="NCBI Taxonomy" id="1579316"/>
    <lineage>
        <taxon>Bacteria</taxon>
        <taxon>Pseudomonadati</taxon>
        <taxon>Pseudomonadota</taxon>
        <taxon>Alphaproteobacteria</taxon>
        <taxon>Rhodobacterales</taxon>
        <taxon>Roseobacteraceae</taxon>
        <taxon>Falsihalocynthiibacter</taxon>
    </lineage>
</organism>
<keyword evidence="1" id="KW-0614">Plasmid</keyword>
<evidence type="ECO:0000313" key="1">
    <source>
        <dbReference type="EMBL" id="AML53809.1"/>
    </source>
</evidence>
<dbReference type="Proteomes" id="UP000070371">
    <property type="component" value="Plasmid unnamed"/>
</dbReference>
<evidence type="ECO:0008006" key="3">
    <source>
        <dbReference type="Google" id="ProtNLM"/>
    </source>
</evidence>
<accession>A0A126V7V8</accession>
<dbReference type="AlphaFoldDB" id="A0A126V7V8"/>
<gene>
    <name evidence="1" type="ORF">RC74_21385</name>
</gene>
<dbReference type="KEGG" id="hat:RC74_21385"/>
<geneLocation type="plasmid" evidence="1">
    <name>unnamed</name>
</geneLocation>
<dbReference type="Gene3D" id="3.90.1530.30">
    <property type="match status" value="1"/>
</dbReference>
<keyword evidence="2" id="KW-1185">Reference proteome</keyword>
<name>A0A126V7V8_9RHOB</name>
<dbReference type="OrthoDB" id="7812542at2"/>
<evidence type="ECO:0000313" key="2">
    <source>
        <dbReference type="Proteomes" id="UP000070371"/>
    </source>
</evidence>
<dbReference type="RefSeq" id="WP_039000029.1">
    <property type="nucleotide sequence ID" value="NZ_CP014328.1"/>
</dbReference>
<reference evidence="1 2" key="1">
    <citation type="submission" date="2016-02" db="EMBL/GenBank/DDBJ databases">
        <title>Complete genome sequence of Halocynthiibacter arcticus PAMC 20958t from arctic marine sediment.</title>
        <authorList>
            <person name="Lee Y.M."/>
            <person name="Baek K."/>
            <person name="Lee H.K."/>
            <person name="Shin S.C."/>
        </authorList>
    </citation>
    <scope>NUCLEOTIDE SEQUENCE [LARGE SCALE GENOMIC DNA]</scope>
    <source>
        <strain evidence="1">PAMC 20958</strain>
        <plasmid evidence="2">Plasmid</plasmid>
    </source>
</reference>
<dbReference type="EMBL" id="CP014328">
    <property type="protein sequence ID" value="AML53809.1"/>
    <property type="molecule type" value="Genomic_DNA"/>
</dbReference>
<proteinExistence type="predicted"/>
<protein>
    <recommendedName>
        <fullName evidence="3">ParB/Sulfiredoxin domain-containing protein</fullName>
    </recommendedName>
</protein>